<proteinExistence type="predicted"/>
<accession>A0A0K0F4R9</accession>
<evidence type="ECO:0000313" key="2">
    <source>
        <dbReference type="WBParaSite" id="SVE_0380900.1"/>
    </source>
</evidence>
<dbReference type="Proteomes" id="UP000035680">
    <property type="component" value="Unassembled WGS sequence"/>
</dbReference>
<sequence length="95" mass="11454">MIFYGLYHFWTCWFYSQWWFNNAGCHRNCSNIENFFSTSCETSESSNKIFEYSESYVSIPEFTELQLFTYEILESTKLLMNTLNNMIPTCHSKNY</sequence>
<reference evidence="1" key="1">
    <citation type="submission" date="2014-07" db="EMBL/GenBank/DDBJ databases">
        <authorList>
            <person name="Martin A.A"/>
            <person name="De Silva N."/>
        </authorList>
    </citation>
    <scope>NUCLEOTIDE SEQUENCE</scope>
</reference>
<protein>
    <submittedName>
        <fullName evidence="2">Uncharacterized protein</fullName>
    </submittedName>
</protein>
<evidence type="ECO:0000313" key="1">
    <source>
        <dbReference type="Proteomes" id="UP000035680"/>
    </source>
</evidence>
<organism evidence="1 2">
    <name type="scientific">Strongyloides venezuelensis</name>
    <name type="common">Threadworm</name>
    <dbReference type="NCBI Taxonomy" id="75913"/>
    <lineage>
        <taxon>Eukaryota</taxon>
        <taxon>Metazoa</taxon>
        <taxon>Ecdysozoa</taxon>
        <taxon>Nematoda</taxon>
        <taxon>Chromadorea</taxon>
        <taxon>Rhabditida</taxon>
        <taxon>Tylenchina</taxon>
        <taxon>Panagrolaimomorpha</taxon>
        <taxon>Strongyloidoidea</taxon>
        <taxon>Strongyloididae</taxon>
        <taxon>Strongyloides</taxon>
    </lineage>
</organism>
<dbReference type="AlphaFoldDB" id="A0A0K0F4R9"/>
<name>A0A0K0F4R9_STRVS</name>
<keyword evidence="1" id="KW-1185">Reference proteome</keyword>
<reference evidence="2" key="2">
    <citation type="submission" date="2015-08" db="UniProtKB">
        <authorList>
            <consortium name="WormBaseParasite"/>
        </authorList>
    </citation>
    <scope>IDENTIFICATION</scope>
</reference>
<dbReference type="WBParaSite" id="SVE_0380900.1">
    <property type="protein sequence ID" value="SVE_0380900.1"/>
    <property type="gene ID" value="SVE_0380900"/>
</dbReference>